<dbReference type="Gene3D" id="1.20.5.170">
    <property type="match status" value="1"/>
</dbReference>
<proteinExistence type="predicted"/>
<gene>
    <name evidence="1" type="ORF">KPL78_16875</name>
</gene>
<keyword evidence="2" id="KW-1185">Reference proteome</keyword>
<name>A0ABS7AB56_9PROT</name>
<comment type="caution">
    <text evidence="1">The sequence shown here is derived from an EMBL/GenBank/DDBJ whole genome shotgun (WGS) entry which is preliminary data.</text>
</comment>
<dbReference type="RefSeq" id="WP_219764134.1">
    <property type="nucleotide sequence ID" value="NZ_JAHYBZ010000005.1"/>
</dbReference>
<dbReference type="EMBL" id="JAHYBZ010000005">
    <property type="protein sequence ID" value="MBW6399534.1"/>
    <property type="molecule type" value="Genomic_DNA"/>
</dbReference>
<dbReference type="Proteomes" id="UP001196565">
    <property type="component" value="Unassembled WGS sequence"/>
</dbReference>
<accession>A0ABS7AB56</accession>
<evidence type="ECO:0000313" key="2">
    <source>
        <dbReference type="Proteomes" id="UP001196565"/>
    </source>
</evidence>
<dbReference type="InterPro" id="IPR009951">
    <property type="entry name" value="Host-nuc_inhib_Gam"/>
</dbReference>
<organism evidence="1 2">
    <name type="scientific">Roseomonas alba</name>
    <dbReference type="NCBI Taxonomy" id="2846776"/>
    <lineage>
        <taxon>Bacteria</taxon>
        <taxon>Pseudomonadati</taxon>
        <taxon>Pseudomonadota</taxon>
        <taxon>Alphaproteobacteria</taxon>
        <taxon>Acetobacterales</taxon>
        <taxon>Roseomonadaceae</taxon>
        <taxon>Roseomonas</taxon>
    </lineage>
</organism>
<sequence length="172" mass="18329">MTRTKRKAETVPAARDQAEAETWISRIGELQRSLVVEQAALAETIAKAKAMTADTVATINAELDALTRGVQIWAEAHRHTLTDGGRRKTVALGTGSVLWRLAPPAVRIKGPDAVLAYLLKHGREEFLRRKIEIDKAAMLGMPGVAGAIPGVTIASSGEEFVVEPAGAKEVAA</sequence>
<dbReference type="SUPFAM" id="SSF161266">
    <property type="entry name" value="Gam-like"/>
    <property type="match status" value="1"/>
</dbReference>
<protein>
    <submittedName>
        <fullName evidence="1">Host-nuclease inhibitor Gam family protein</fullName>
    </submittedName>
</protein>
<reference evidence="1 2" key="1">
    <citation type="submission" date="2021-07" db="EMBL/GenBank/DDBJ databases">
        <authorList>
            <person name="So Y."/>
        </authorList>
    </citation>
    <scope>NUCLEOTIDE SEQUENCE [LARGE SCALE GENOMIC DNA]</scope>
    <source>
        <strain evidence="1 2">HJA6</strain>
    </source>
</reference>
<evidence type="ECO:0000313" key="1">
    <source>
        <dbReference type="EMBL" id="MBW6399534.1"/>
    </source>
</evidence>
<dbReference type="Pfam" id="PF07352">
    <property type="entry name" value="Phage_Mu_Gam"/>
    <property type="match status" value="1"/>
</dbReference>